<dbReference type="InterPro" id="IPR023405">
    <property type="entry name" value="Topo_IA_core_domain"/>
</dbReference>
<dbReference type="InterPro" id="IPR013826">
    <property type="entry name" value="Topo_IA_cen_sub3"/>
</dbReference>
<dbReference type="Pfam" id="PF01131">
    <property type="entry name" value="Topoisom_bac"/>
    <property type="match status" value="1"/>
</dbReference>
<dbReference type="Gene3D" id="1.10.460.10">
    <property type="entry name" value="Topoisomerase I, domain 2"/>
    <property type="match status" value="1"/>
</dbReference>
<evidence type="ECO:0000256" key="3">
    <source>
        <dbReference type="ARBA" id="ARBA00023235"/>
    </source>
</evidence>
<dbReference type="InterPro" id="IPR013824">
    <property type="entry name" value="Topo_IA_cen_sub1"/>
</dbReference>
<dbReference type="SUPFAM" id="SSF56712">
    <property type="entry name" value="Prokaryotic type I DNA topoisomerase"/>
    <property type="match status" value="1"/>
</dbReference>
<feature type="domain" description="Topo IA-type catalytic" evidence="4">
    <location>
        <begin position="1"/>
        <end position="340"/>
    </location>
</feature>
<dbReference type="InterPro" id="IPR023406">
    <property type="entry name" value="Topo_IA_AS"/>
</dbReference>
<dbReference type="GO" id="GO:0003917">
    <property type="term" value="F:DNA topoisomerase type I (single strand cut, ATP-independent) activity"/>
    <property type="evidence" value="ECO:0007669"/>
    <property type="project" value="InterPro"/>
</dbReference>
<organism evidence="5">
    <name type="scientific">mine drainage metagenome</name>
    <dbReference type="NCBI Taxonomy" id="410659"/>
    <lineage>
        <taxon>unclassified sequences</taxon>
        <taxon>metagenomes</taxon>
        <taxon>ecological metagenomes</taxon>
    </lineage>
</organism>
<dbReference type="InterPro" id="IPR013825">
    <property type="entry name" value="Topo_IA_cen_sub2"/>
</dbReference>
<keyword evidence="1" id="KW-0799">Topoisomerase</keyword>
<dbReference type="AlphaFoldDB" id="T1DEM0"/>
<dbReference type="Gene3D" id="2.70.20.10">
    <property type="entry name" value="Topoisomerase I, domain 3"/>
    <property type="match status" value="1"/>
</dbReference>
<reference evidence="5" key="2">
    <citation type="journal article" date="2014" name="ISME J.">
        <title>Microbial stratification in low pH oxic and suboxic macroscopic growths along an acid mine drainage.</title>
        <authorList>
            <person name="Mendez-Garcia C."/>
            <person name="Mesa V."/>
            <person name="Sprenger R.R."/>
            <person name="Richter M."/>
            <person name="Diez M.S."/>
            <person name="Solano J."/>
            <person name="Bargiela R."/>
            <person name="Golyshina O.V."/>
            <person name="Manteca A."/>
            <person name="Ramos J.L."/>
            <person name="Gallego J.R."/>
            <person name="Llorente I."/>
            <person name="Martins Dos Santos V.A."/>
            <person name="Jensen O.N."/>
            <person name="Pelaez A.I."/>
            <person name="Sanchez J."/>
            <person name="Ferrer M."/>
        </authorList>
    </citation>
    <scope>NUCLEOTIDE SEQUENCE</scope>
</reference>
<accession>T1DEM0</accession>
<dbReference type="GO" id="GO:0003677">
    <property type="term" value="F:DNA binding"/>
    <property type="evidence" value="ECO:0007669"/>
    <property type="project" value="UniProtKB-KW"/>
</dbReference>
<evidence type="ECO:0000313" key="5">
    <source>
        <dbReference type="EMBL" id="EQD80455.1"/>
    </source>
</evidence>
<dbReference type="PROSITE" id="PS52039">
    <property type="entry name" value="TOPO_IA_2"/>
    <property type="match status" value="1"/>
</dbReference>
<dbReference type="Gene3D" id="1.10.290.10">
    <property type="entry name" value="Topoisomerase I, domain 4"/>
    <property type="match status" value="1"/>
</dbReference>
<proteinExistence type="predicted"/>
<feature type="non-terminal residue" evidence="5">
    <location>
        <position position="1"/>
    </location>
</feature>
<keyword evidence="3 5" id="KW-0413">Isomerase</keyword>
<dbReference type="EMBL" id="AUZX01000661">
    <property type="protein sequence ID" value="EQD80455.1"/>
    <property type="molecule type" value="Genomic_DNA"/>
</dbReference>
<dbReference type="InterPro" id="IPR003602">
    <property type="entry name" value="Topo_IA_DNA-bd_dom"/>
</dbReference>
<dbReference type="GO" id="GO:0006265">
    <property type="term" value="P:DNA topological change"/>
    <property type="evidence" value="ECO:0007669"/>
    <property type="project" value="InterPro"/>
</dbReference>
<dbReference type="SMART" id="SM00437">
    <property type="entry name" value="TOP1Ac"/>
    <property type="match status" value="1"/>
</dbReference>
<dbReference type="PRINTS" id="PR00417">
    <property type="entry name" value="PRTPISMRASEI"/>
</dbReference>
<evidence type="ECO:0000256" key="2">
    <source>
        <dbReference type="ARBA" id="ARBA00023125"/>
    </source>
</evidence>
<gene>
    <name evidence="5" type="ORF">B1A_00873</name>
</gene>
<dbReference type="PANTHER" id="PTHR42785">
    <property type="entry name" value="DNA TOPOISOMERASE, TYPE IA, CORE"/>
    <property type="match status" value="1"/>
</dbReference>
<evidence type="ECO:0000256" key="1">
    <source>
        <dbReference type="ARBA" id="ARBA00023029"/>
    </source>
</evidence>
<sequence length="352" mass="38175">WWALWDGSEKDRRDAALIEKIAAAKEAVVMSCVTRTLTEAPPPPLNTAGMLQASYRKFGLSCMDTMRLAQKLYERGAITYHRTDNPNISADSLPEVARELDALGLACMALPRTFPLPEGAQAGHPAITPTRWDVKTEGLGKSSEGLYKLIRLRGLLSQAEDAVYRARVARLTVDIGGAVVPFVAVRKAWIKKGWRGVLRGEAARDPDSSFANPVPKLVTGERVTVNGARVRKRPLPEHYDEASLVAKLESEGVGRPSTYAAIIHRVQLRGLVARVEQDGKSCLVPTKAGVSVLSALVGLSRFVEIDYTRGMELNLDAIASGKSSYADVVREVHDLLAAERKDIASGGARKAA</sequence>
<reference evidence="5" key="1">
    <citation type="submission" date="2013-08" db="EMBL/GenBank/DDBJ databases">
        <authorList>
            <person name="Mendez C."/>
            <person name="Richter M."/>
            <person name="Ferrer M."/>
            <person name="Sanchez J."/>
        </authorList>
    </citation>
    <scope>NUCLEOTIDE SEQUENCE</scope>
</reference>
<dbReference type="InterPro" id="IPR013497">
    <property type="entry name" value="Topo_IA_cen"/>
</dbReference>
<dbReference type="PROSITE" id="PS00396">
    <property type="entry name" value="TOPO_IA_1"/>
    <property type="match status" value="1"/>
</dbReference>
<protein>
    <submittedName>
        <fullName evidence="5">DNA topoisomerase I</fullName>
    </submittedName>
</protein>
<keyword evidence="2" id="KW-0238">DNA-binding</keyword>
<dbReference type="InterPro" id="IPR000380">
    <property type="entry name" value="Topo_IA"/>
</dbReference>
<comment type="caution">
    <text evidence="5">The sequence shown here is derived from an EMBL/GenBank/DDBJ whole genome shotgun (WGS) entry which is preliminary data.</text>
</comment>
<dbReference type="PANTHER" id="PTHR42785:SF1">
    <property type="entry name" value="DNA TOPOISOMERASE"/>
    <property type="match status" value="1"/>
</dbReference>
<name>T1DEM0_9ZZZZ</name>
<evidence type="ECO:0000259" key="4">
    <source>
        <dbReference type="PROSITE" id="PS52039"/>
    </source>
</evidence>